<dbReference type="RefSeq" id="WP_340274199.1">
    <property type="nucleotide sequence ID" value="NZ_JBAKIA010000005.1"/>
</dbReference>
<evidence type="ECO:0000313" key="2">
    <source>
        <dbReference type="Proteomes" id="UP001385499"/>
    </source>
</evidence>
<evidence type="ECO:0000313" key="1">
    <source>
        <dbReference type="EMBL" id="MEJ8474453.1"/>
    </source>
</evidence>
<name>A0ABU8TJW4_9HYPH</name>
<dbReference type="Pfam" id="PF09684">
    <property type="entry name" value="Tail_P2_I"/>
    <property type="match status" value="1"/>
</dbReference>
<keyword evidence="2" id="KW-1185">Reference proteome</keyword>
<reference evidence="1 2" key="1">
    <citation type="submission" date="2024-02" db="EMBL/GenBank/DDBJ databases">
        <title>Roseibium algae sp. nov., isolated from marine alga (Grateloupia sp.), showing potential in myo-inositol conversion.</title>
        <authorList>
            <person name="Wang Y."/>
        </authorList>
    </citation>
    <scope>NUCLEOTIDE SEQUENCE [LARGE SCALE GENOMIC DNA]</scope>
    <source>
        <strain evidence="1 2">H3510</strain>
    </source>
</reference>
<proteinExistence type="predicted"/>
<sequence length="367" mass="40022">MSSLMPLNSTPFELGLADAVDLGPRISSGIASIPGWKVVTKPAALLPFLVYEYGLEDLRPFIPNLYELVSEGRQWARIRGTHGSITQGLGWLGYFGTIENPPTRRNAWADFQLNLDRIREDEDDLPRIEGIVSLSGPARSHFRRGVHGYDVPAAEGGFTRIGFSIFGDDSGARIDGGRAKWSFGRTFVLQGSLKEPDLTELETWIPEVIGSLWADMQFLWSEANFAWSLPAEQARRQTIGAALDHRPTLIRLDNGDGGIIGYRRAIARTVSSIPAGPYVVDGVGYAPDEDRPEKLLVQARTGFGDGAGQTVSDAFVVFDAELAPGVPDGKLWLEPSEVLAGIETVSGALTLELGETSREHIQFLLGF</sequence>
<dbReference type="EMBL" id="JBAKIA010000005">
    <property type="protein sequence ID" value="MEJ8474453.1"/>
    <property type="molecule type" value="Genomic_DNA"/>
</dbReference>
<protein>
    <submittedName>
        <fullName evidence="1">Phage tail protein</fullName>
    </submittedName>
</protein>
<gene>
    <name evidence="1" type="ORF">V6575_10165</name>
</gene>
<organism evidence="1 2">
    <name type="scientific">Roseibium algae</name>
    <dbReference type="NCBI Taxonomy" id="3123038"/>
    <lineage>
        <taxon>Bacteria</taxon>
        <taxon>Pseudomonadati</taxon>
        <taxon>Pseudomonadota</taxon>
        <taxon>Alphaproteobacteria</taxon>
        <taxon>Hyphomicrobiales</taxon>
        <taxon>Stappiaceae</taxon>
        <taxon>Roseibium</taxon>
    </lineage>
</organism>
<dbReference type="InterPro" id="IPR006521">
    <property type="entry name" value="Tail_protein_I"/>
</dbReference>
<comment type="caution">
    <text evidence="1">The sequence shown here is derived from an EMBL/GenBank/DDBJ whole genome shotgun (WGS) entry which is preliminary data.</text>
</comment>
<accession>A0ABU8TJW4</accession>
<dbReference type="Proteomes" id="UP001385499">
    <property type="component" value="Unassembled WGS sequence"/>
</dbReference>